<dbReference type="EMBL" id="MSCW01000005">
    <property type="protein sequence ID" value="ONF43949.1"/>
    <property type="molecule type" value="Genomic_DNA"/>
</dbReference>
<dbReference type="OrthoDB" id="5600793at2"/>
<dbReference type="RefSeq" id="WP_076723827.1">
    <property type="nucleotide sequence ID" value="NZ_JABWTC010000018.1"/>
</dbReference>
<dbReference type="Proteomes" id="UP000189339">
    <property type="component" value="Unassembled WGS sequence"/>
</dbReference>
<evidence type="ECO:0000313" key="2">
    <source>
        <dbReference type="Proteomes" id="UP000189339"/>
    </source>
</evidence>
<dbReference type="Pfam" id="PF11197">
    <property type="entry name" value="DUF2835"/>
    <property type="match status" value="1"/>
</dbReference>
<name>A0A1V2DTY1_9GAMM</name>
<evidence type="ECO:0008006" key="3">
    <source>
        <dbReference type="Google" id="ProtNLM"/>
    </source>
</evidence>
<evidence type="ECO:0000313" key="1">
    <source>
        <dbReference type="EMBL" id="ONF43949.1"/>
    </source>
</evidence>
<sequence length="73" mass="8486">MPHIVVDLSIDPEEWLKLYQGLASEVHARARDGRTVRFPARILSRYFLRDGIHGTFRIQFDDQGKFSSIERVA</sequence>
<dbReference type="AlphaFoldDB" id="A0A1V2DTY1"/>
<organism evidence="1 2">
    <name type="scientific">Marinobacter lutaoensis</name>
    <dbReference type="NCBI Taxonomy" id="135739"/>
    <lineage>
        <taxon>Bacteria</taxon>
        <taxon>Pseudomonadati</taxon>
        <taxon>Pseudomonadota</taxon>
        <taxon>Gammaproteobacteria</taxon>
        <taxon>Pseudomonadales</taxon>
        <taxon>Marinobacteraceae</taxon>
        <taxon>Marinobacter</taxon>
    </lineage>
</organism>
<dbReference type="InterPro" id="IPR021363">
    <property type="entry name" value="DUF2835"/>
</dbReference>
<proteinExistence type="predicted"/>
<dbReference type="STRING" id="135739.BTO32_06525"/>
<gene>
    <name evidence="1" type="ORF">BTO32_06525</name>
</gene>
<accession>A0A1V2DTY1</accession>
<keyword evidence="2" id="KW-1185">Reference proteome</keyword>
<reference evidence="1 2" key="1">
    <citation type="submission" date="2016-12" db="EMBL/GenBank/DDBJ databases">
        <title>Marinobacter lutaoensis whole genome sequencing.</title>
        <authorList>
            <person name="Verma A."/>
            <person name="Krishnamurthi S."/>
        </authorList>
    </citation>
    <scope>NUCLEOTIDE SEQUENCE [LARGE SCALE GENOMIC DNA]</scope>
    <source>
        <strain evidence="1 2">T5054</strain>
    </source>
</reference>
<comment type="caution">
    <text evidence="1">The sequence shown here is derived from an EMBL/GenBank/DDBJ whole genome shotgun (WGS) entry which is preliminary data.</text>
</comment>
<protein>
    <recommendedName>
        <fullName evidence="3">DUF2835 domain-containing protein</fullName>
    </recommendedName>
</protein>